<dbReference type="Pfam" id="PF07529">
    <property type="entry name" value="HSA"/>
    <property type="match status" value="1"/>
</dbReference>
<dbReference type="AlphaFoldDB" id="A0A835RP09"/>
<dbReference type="Gene3D" id="1.10.10.60">
    <property type="entry name" value="Homeodomain-like"/>
    <property type="match status" value="1"/>
</dbReference>
<dbReference type="InterPro" id="IPR001005">
    <property type="entry name" value="SANT/Myb"/>
</dbReference>
<evidence type="ECO:0000256" key="1">
    <source>
        <dbReference type="ARBA" id="ARBA00008913"/>
    </source>
</evidence>
<reference evidence="5 6" key="1">
    <citation type="journal article" date="2020" name="Nat. Food">
        <title>A phased Vanilla planifolia genome enables genetic improvement of flavour and production.</title>
        <authorList>
            <person name="Hasing T."/>
            <person name="Tang H."/>
            <person name="Brym M."/>
            <person name="Khazi F."/>
            <person name="Huang T."/>
            <person name="Chambers A.H."/>
        </authorList>
    </citation>
    <scope>NUCLEOTIDE SEQUENCE [LARGE SCALE GENOMIC DNA]</scope>
    <source>
        <tissue evidence="5">Leaf</tissue>
    </source>
</reference>
<name>A0A835RP09_VANPL</name>
<organism evidence="5 6">
    <name type="scientific">Vanilla planifolia</name>
    <name type="common">Vanilla</name>
    <dbReference type="NCBI Taxonomy" id="51239"/>
    <lineage>
        <taxon>Eukaryota</taxon>
        <taxon>Viridiplantae</taxon>
        <taxon>Streptophyta</taxon>
        <taxon>Embryophyta</taxon>
        <taxon>Tracheophyta</taxon>
        <taxon>Spermatophyta</taxon>
        <taxon>Magnoliopsida</taxon>
        <taxon>Liliopsida</taxon>
        <taxon>Asparagales</taxon>
        <taxon>Orchidaceae</taxon>
        <taxon>Vanilloideae</taxon>
        <taxon>Vanilleae</taxon>
        <taxon>Vanilla</taxon>
    </lineage>
</organism>
<dbReference type="EMBL" id="JADCNL010000001">
    <property type="protein sequence ID" value="KAG0495845.1"/>
    <property type="molecule type" value="Genomic_DNA"/>
</dbReference>
<comment type="caution">
    <text evidence="5">The sequence shown here is derived from an EMBL/GenBank/DDBJ whole genome shotgun (WGS) entry which is preliminary data.</text>
</comment>
<dbReference type="Pfam" id="PF13921">
    <property type="entry name" value="Myb_DNA-bind_6"/>
    <property type="match status" value="1"/>
</dbReference>
<dbReference type="PANTHER" id="PTHR46774">
    <property type="entry name" value="CHROMATIN MODIFICATION-RELATED PROTEIN EAF1 A-RELATED"/>
    <property type="match status" value="1"/>
</dbReference>
<keyword evidence="6" id="KW-1185">Reference proteome</keyword>
<feature type="region of interest" description="Disordered" evidence="3">
    <location>
        <begin position="373"/>
        <end position="402"/>
    </location>
</feature>
<feature type="non-terminal residue" evidence="5">
    <location>
        <position position="783"/>
    </location>
</feature>
<feature type="domain" description="Myb-like" evidence="4">
    <location>
        <begin position="517"/>
        <end position="569"/>
    </location>
</feature>
<evidence type="ECO:0000256" key="3">
    <source>
        <dbReference type="SAM" id="MobiDB-lite"/>
    </source>
</evidence>
<gene>
    <name evidence="5" type="ORF">HPP92_000536</name>
</gene>
<dbReference type="SMART" id="SM00717">
    <property type="entry name" value="SANT"/>
    <property type="match status" value="1"/>
</dbReference>
<dbReference type="GO" id="GO:0035267">
    <property type="term" value="C:NuA4 histone acetyltransferase complex"/>
    <property type="evidence" value="ECO:0007669"/>
    <property type="project" value="InterPro"/>
</dbReference>
<evidence type="ECO:0000259" key="4">
    <source>
        <dbReference type="PROSITE" id="PS50090"/>
    </source>
</evidence>
<dbReference type="InterPro" id="IPR009057">
    <property type="entry name" value="Homeodomain-like_sf"/>
</dbReference>
<feature type="region of interest" description="Disordered" evidence="3">
    <location>
        <begin position="327"/>
        <end position="356"/>
    </location>
</feature>
<dbReference type="Proteomes" id="UP000636800">
    <property type="component" value="Chromosome 1"/>
</dbReference>
<dbReference type="InterPro" id="IPR014012">
    <property type="entry name" value="HSA_dom"/>
</dbReference>
<proteinExistence type="inferred from homology"/>
<dbReference type="InterPro" id="IPR044798">
    <property type="entry name" value="EAF1A/B"/>
</dbReference>
<dbReference type="PROSITE" id="PS50090">
    <property type="entry name" value="MYB_LIKE"/>
    <property type="match status" value="1"/>
</dbReference>
<keyword evidence="2" id="KW-0156">Chromatin regulator</keyword>
<evidence type="ECO:0000313" key="6">
    <source>
        <dbReference type="Proteomes" id="UP000636800"/>
    </source>
</evidence>
<dbReference type="PANTHER" id="PTHR46774:SF3">
    <property type="entry name" value="CHROMATIN MODIFICATION-RELATED PROTEIN EAF1 A-RELATED"/>
    <property type="match status" value="1"/>
</dbReference>
<dbReference type="CDD" id="cd00167">
    <property type="entry name" value="SANT"/>
    <property type="match status" value="1"/>
</dbReference>
<comment type="similarity">
    <text evidence="1">Belongs to the EAF1 family.</text>
</comment>
<evidence type="ECO:0000256" key="2">
    <source>
        <dbReference type="ARBA" id="ARBA00022853"/>
    </source>
</evidence>
<dbReference type="SUPFAM" id="SSF46689">
    <property type="entry name" value="Homeodomain-like"/>
    <property type="match status" value="1"/>
</dbReference>
<feature type="compositionally biased region" description="Polar residues" evidence="3">
    <location>
        <begin position="373"/>
        <end position="393"/>
    </location>
</feature>
<evidence type="ECO:0000313" key="5">
    <source>
        <dbReference type="EMBL" id="KAG0495845.1"/>
    </source>
</evidence>
<accession>A0A835RP09</accession>
<protein>
    <recommendedName>
        <fullName evidence="4">Myb-like domain-containing protein</fullName>
    </recommendedName>
</protein>
<sequence length="783" mass="86424">MKDRKSENSVNITGVVSSNSLCPTDEPFSTVVKMVSSTVPERQSGETSQVNYTKKANEDAILRDARIIEANLKRAVAPSKKCLSTGKWHKCQWDFVLEEMAWMANDFMQERMWKTAAAVHVSQLIASFGETNSGMVKDCAADLCDLSNTNNLDIMSDQGDENCQGYLPPGIQSYALRFLHFMSAMSHDPVLAEAPCTPKRIDGSVILEVSGDDEHSGECLFYKVRPGAMQSYRESIESQWADYKRMGNVVYREEYEASMCGSVADGSRESVFEDEAETETGNLPGAFENNFSFKITSKKKKLQQKACTQRLYGAGPNLYDPYPDGKSADHSAPIVGKRPSSTLNVGTAPTKRTRTAARQRTVNCFGTGVTGSLQRTSRTDVSSGDTSSFQDDQCSLHGGSQPWNHLEVESTADFERRLPFDGIQMPRKSKKRRKSKHLWCKSSLNLSDSSALILPGKATSYEQRLQADSVMRQDQRDLMKMRFESRSFEPNENPGLIHNDISMSSSKVAAGYSGSGNSWSSFEDQALVVLVHDMGINWELVSDALNSALLFKCVYRKPKDCKERHKFLMDRSTGDGADSAEDSDFSVKVAKDDKSSSVLPSPLCSYLQEAISNSLGMPEASISAIVDSQGLGGFDVLGIGSKGQGSDFMLECQEWLGEKRPWVYDRFFVVEAYFWSKAHDLCDAVNTGSDVANLGYQGSHSNNITVSGLGFLATCSSHLASSIMLQGSPSMVLGNSLPSPSPSVDTTRMHKDMQFLGQLLLVDDQQRMQNYNQIFPGRNMQQP</sequence>
<dbReference type="GO" id="GO:0006325">
    <property type="term" value="P:chromatin organization"/>
    <property type="evidence" value="ECO:0007669"/>
    <property type="project" value="UniProtKB-KW"/>
</dbReference>